<name>A0A843VNM2_COLES</name>
<organism evidence="1 2">
    <name type="scientific">Colocasia esculenta</name>
    <name type="common">Wild taro</name>
    <name type="synonym">Arum esculentum</name>
    <dbReference type="NCBI Taxonomy" id="4460"/>
    <lineage>
        <taxon>Eukaryota</taxon>
        <taxon>Viridiplantae</taxon>
        <taxon>Streptophyta</taxon>
        <taxon>Embryophyta</taxon>
        <taxon>Tracheophyta</taxon>
        <taxon>Spermatophyta</taxon>
        <taxon>Magnoliopsida</taxon>
        <taxon>Liliopsida</taxon>
        <taxon>Araceae</taxon>
        <taxon>Aroideae</taxon>
        <taxon>Colocasieae</taxon>
        <taxon>Colocasia</taxon>
    </lineage>
</organism>
<sequence>MRLCVDCWFDRFGSSGIVSGRCNLVALLRPVATAFSVVSRRASVIWSRHLALTREVCVCVGVDWLGGHMLTVDKLSLTLV</sequence>
<reference evidence="1" key="1">
    <citation type="submission" date="2017-07" db="EMBL/GenBank/DDBJ databases">
        <title>Taro Niue Genome Assembly and Annotation.</title>
        <authorList>
            <person name="Atibalentja N."/>
            <person name="Keating K."/>
            <person name="Fields C.J."/>
        </authorList>
    </citation>
    <scope>NUCLEOTIDE SEQUENCE</scope>
    <source>
        <strain evidence="1">Niue_2</strain>
        <tissue evidence="1">Leaf</tissue>
    </source>
</reference>
<gene>
    <name evidence="1" type="ORF">Taro_029284</name>
</gene>
<comment type="caution">
    <text evidence="1">The sequence shown here is derived from an EMBL/GenBank/DDBJ whole genome shotgun (WGS) entry which is preliminary data.</text>
</comment>
<evidence type="ECO:0000313" key="2">
    <source>
        <dbReference type="Proteomes" id="UP000652761"/>
    </source>
</evidence>
<accession>A0A843VNM2</accession>
<dbReference type="AlphaFoldDB" id="A0A843VNM2"/>
<protein>
    <submittedName>
        <fullName evidence="1">Uncharacterized protein</fullName>
    </submittedName>
</protein>
<keyword evidence="2" id="KW-1185">Reference proteome</keyword>
<proteinExistence type="predicted"/>
<evidence type="ECO:0000313" key="1">
    <source>
        <dbReference type="EMBL" id="MQL96606.1"/>
    </source>
</evidence>
<dbReference type="Proteomes" id="UP000652761">
    <property type="component" value="Unassembled WGS sequence"/>
</dbReference>
<dbReference type="EMBL" id="NMUH01001935">
    <property type="protein sequence ID" value="MQL96606.1"/>
    <property type="molecule type" value="Genomic_DNA"/>
</dbReference>